<comment type="caution">
    <text evidence="2">The sequence shown here is derived from an EMBL/GenBank/DDBJ whole genome shotgun (WGS) entry which is preliminary data.</text>
</comment>
<keyword evidence="3" id="KW-1185">Reference proteome</keyword>
<feature type="coiled-coil region" evidence="1">
    <location>
        <begin position="128"/>
        <end position="171"/>
    </location>
</feature>
<dbReference type="AlphaFoldDB" id="A0ABC9NB44"/>
<evidence type="ECO:0000256" key="1">
    <source>
        <dbReference type="SAM" id="Coils"/>
    </source>
</evidence>
<dbReference type="EMBL" id="AAYH02000044">
    <property type="protein sequence ID" value="EDO53889.1"/>
    <property type="molecule type" value="Genomic_DNA"/>
</dbReference>
<proteinExistence type="predicted"/>
<sequence>MKYATTDKLNDSMKAKVFKYRSDGNTVVAPYMELEPYAENVYLSLSRKNEYGNEDDDCFHVVCRIENVYFSSGQYSRRFLNGENRRDETAAYCRNWIADTLQGAERGAFVRLISVRVFEALGLDTTPLVQAREAYKRRQEQKRREQEEKEAEERRAREEQYQRLLDEQKQKFLDGERITGGMFLEITGRDGFDIHIRTKGTFNRHVRGIDRNGTVSYRKIKGLRTPDFTGCHKAVGDYLAFITTRKGK</sequence>
<keyword evidence="1" id="KW-0175">Coiled coil</keyword>
<evidence type="ECO:0000313" key="3">
    <source>
        <dbReference type="Proteomes" id="UP000004110"/>
    </source>
</evidence>
<reference evidence="2" key="2">
    <citation type="submission" date="2013-11" db="EMBL/GenBank/DDBJ databases">
        <title>Draft genome sequence of Bacteroides uniformis (ATCC 8492).</title>
        <authorList>
            <person name="Sudarsanam P."/>
            <person name="Ley R."/>
            <person name="Guruge J."/>
            <person name="Turnbaugh P.J."/>
            <person name="Mahowald M."/>
            <person name="Liep D."/>
            <person name="Gordon J."/>
        </authorList>
    </citation>
    <scope>NUCLEOTIDE SEQUENCE</scope>
    <source>
        <strain evidence="2">ATCC 8492</strain>
    </source>
</reference>
<accession>A0ABC9NB44</accession>
<evidence type="ECO:0000313" key="2">
    <source>
        <dbReference type="EMBL" id="EDO53889.1"/>
    </source>
</evidence>
<name>A0ABC9NB44_BACUC</name>
<protein>
    <submittedName>
        <fullName evidence="2">Uncharacterized protein</fullName>
    </submittedName>
</protein>
<organism evidence="2 3">
    <name type="scientific">Bacteroides uniformis (strain ATCC 8492 / DSM 6597 / CCUG 4942 / CIP 103695 / JCM 5828 / KCTC 5204 / NCTC 13054 / VPI 0061)</name>
    <dbReference type="NCBI Taxonomy" id="411479"/>
    <lineage>
        <taxon>Bacteria</taxon>
        <taxon>Pseudomonadati</taxon>
        <taxon>Bacteroidota</taxon>
        <taxon>Bacteroidia</taxon>
        <taxon>Bacteroidales</taxon>
        <taxon>Bacteroidaceae</taxon>
        <taxon>Bacteroides</taxon>
    </lineage>
</organism>
<reference evidence="2" key="1">
    <citation type="submission" date="2007-06" db="EMBL/GenBank/DDBJ databases">
        <authorList>
            <person name="Fulton L."/>
            <person name="Clifton S."/>
            <person name="Fulton B."/>
            <person name="Xu J."/>
            <person name="Minx P."/>
            <person name="Pepin K.H."/>
            <person name="Johnson M."/>
            <person name="Thiruvilangam P."/>
            <person name="Bhonagiri V."/>
            <person name="Nash W.E."/>
            <person name="Mardis E.R."/>
            <person name="Wilson R.K."/>
        </authorList>
    </citation>
    <scope>NUCLEOTIDE SEQUENCE [LARGE SCALE GENOMIC DNA]</scope>
    <source>
        <strain evidence="2">ATCC 8492</strain>
    </source>
</reference>
<dbReference type="Proteomes" id="UP000004110">
    <property type="component" value="Unassembled WGS sequence"/>
</dbReference>
<gene>
    <name evidence="2" type="ORF">BACUNI_02510</name>
</gene>